<name>A0A328CVF3_9ASTE</name>
<dbReference type="EMBL" id="NQVE01000217">
    <property type="protein sequence ID" value="RAL37292.1"/>
    <property type="molecule type" value="Genomic_DNA"/>
</dbReference>
<evidence type="ECO:0000313" key="2">
    <source>
        <dbReference type="Proteomes" id="UP000249390"/>
    </source>
</evidence>
<sequence length="66" mass="7546">MGLDRKERETRPEVAEGFKIYVSRCVFSIVALLPKFWGAAATALDVVATTTNDCYYLSMFLLCNYW</sequence>
<dbReference type="AlphaFoldDB" id="A0A328CVF3"/>
<gene>
    <name evidence="1" type="ORF">DM860_004214</name>
</gene>
<keyword evidence="2" id="KW-1185">Reference proteome</keyword>
<organism evidence="1 2">
    <name type="scientific">Cuscuta australis</name>
    <dbReference type="NCBI Taxonomy" id="267555"/>
    <lineage>
        <taxon>Eukaryota</taxon>
        <taxon>Viridiplantae</taxon>
        <taxon>Streptophyta</taxon>
        <taxon>Embryophyta</taxon>
        <taxon>Tracheophyta</taxon>
        <taxon>Spermatophyta</taxon>
        <taxon>Magnoliopsida</taxon>
        <taxon>eudicotyledons</taxon>
        <taxon>Gunneridae</taxon>
        <taxon>Pentapetalae</taxon>
        <taxon>asterids</taxon>
        <taxon>lamiids</taxon>
        <taxon>Solanales</taxon>
        <taxon>Convolvulaceae</taxon>
        <taxon>Cuscuteae</taxon>
        <taxon>Cuscuta</taxon>
        <taxon>Cuscuta subgen. Grammica</taxon>
        <taxon>Cuscuta sect. Cleistogrammica</taxon>
    </lineage>
</organism>
<accession>A0A328CVF3</accession>
<reference evidence="1 2" key="1">
    <citation type="submission" date="2018-06" db="EMBL/GenBank/DDBJ databases">
        <title>The Genome of Cuscuta australis (Dodder) Provides Insight into the Evolution of Plant Parasitism.</title>
        <authorList>
            <person name="Liu H."/>
        </authorList>
    </citation>
    <scope>NUCLEOTIDE SEQUENCE [LARGE SCALE GENOMIC DNA]</scope>
    <source>
        <strain evidence="2">cv. Yunnan</strain>
        <tissue evidence="1">Vines</tissue>
    </source>
</reference>
<comment type="caution">
    <text evidence="1">The sequence shown here is derived from an EMBL/GenBank/DDBJ whole genome shotgun (WGS) entry which is preliminary data.</text>
</comment>
<proteinExistence type="predicted"/>
<dbReference type="Proteomes" id="UP000249390">
    <property type="component" value="Unassembled WGS sequence"/>
</dbReference>
<evidence type="ECO:0000313" key="1">
    <source>
        <dbReference type="EMBL" id="RAL37292.1"/>
    </source>
</evidence>
<protein>
    <submittedName>
        <fullName evidence="1">Uncharacterized protein</fullName>
    </submittedName>
</protein>